<comment type="caution">
    <text evidence="2">The sequence shown here is derived from an EMBL/GenBank/DDBJ whole genome shotgun (WGS) entry which is preliminary data.</text>
</comment>
<keyword evidence="1" id="KW-1133">Transmembrane helix</keyword>
<dbReference type="EMBL" id="RQFD01000016">
    <property type="protein sequence ID" value="TGK46543.1"/>
    <property type="molecule type" value="Genomic_DNA"/>
</dbReference>
<evidence type="ECO:0000256" key="1">
    <source>
        <dbReference type="SAM" id="Phobius"/>
    </source>
</evidence>
<organism evidence="2 3">
    <name type="scientific">Leptospira bouyouniensis</name>
    <dbReference type="NCBI Taxonomy" id="2484911"/>
    <lineage>
        <taxon>Bacteria</taxon>
        <taxon>Pseudomonadati</taxon>
        <taxon>Spirochaetota</taxon>
        <taxon>Spirochaetia</taxon>
        <taxon>Leptospirales</taxon>
        <taxon>Leptospiraceae</taxon>
        <taxon>Leptospira</taxon>
    </lineage>
</organism>
<protein>
    <submittedName>
        <fullName evidence="2">Uncharacterized protein</fullName>
    </submittedName>
</protein>
<sequence length="308" mass="36313">MIEIENYHSVFAYWIGCELPKSIHNRIDAKEGVLDFSDVSFDDETNYPLSGEWKFYWKQFIGTEGIRKKETETFLWKLSPTVWNETQFGNELIERYGYATYELEVHQKNIRSDLAIFIPDIGTSYQLNVNDQILTSVGKIGITKNEVHPKYKPQIVLLPASKYYHFKLHVSNFHNRWGGYRYPILIGKAEIIFQKKQRRINFTVAVCNATALMACYNIIFFYFRKTDITPLLFSIHCLMILLRALTTGERLGHLFSDDLSRDLLNRIDYFSAFSTAPVLYAILYRMIPSLFWKRFGKYFHAPLYIMFF</sequence>
<evidence type="ECO:0000313" key="3">
    <source>
        <dbReference type="Proteomes" id="UP000297617"/>
    </source>
</evidence>
<feature type="transmembrane region" description="Helical" evidence="1">
    <location>
        <begin position="200"/>
        <end position="222"/>
    </location>
</feature>
<reference evidence="3" key="1">
    <citation type="journal article" date="2019" name="PLoS Negl. Trop. Dis.">
        <title>Revisiting the worldwide diversity of Leptospira species in the environment.</title>
        <authorList>
            <person name="Vincent A.T."/>
            <person name="Schiettekatte O."/>
            <person name="Bourhy P."/>
            <person name="Veyrier F.J."/>
            <person name="Picardeau M."/>
        </authorList>
    </citation>
    <scope>NUCLEOTIDE SEQUENCE [LARGE SCALE GENOMIC DNA]</scope>
    <source>
        <strain evidence="3">201800295</strain>
    </source>
</reference>
<dbReference type="RefSeq" id="WP_135754492.1">
    <property type="nucleotide sequence ID" value="NZ_RQFD01000016.1"/>
</dbReference>
<accession>A0ABY2KZR4</accession>
<name>A0ABY2KZR4_9LEPT</name>
<gene>
    <name evidence="2" type="ORF">EHQ10_14290</name>
</gene>
<feature type="transmembrane region" description="Helical" evidence="1">
    <location>
        <begin position="267"/>
        <end position="287"/>
    </location>
</feature>
<keyword evidence="1" id="KW-0812">Transmembrane</keyword>
<proteinExistence type="predicted"/>
<feature type="transmembrane region" description="Helical" evidence="1">
    <location>
        <begin position="228"/>
        <end position="246"/>
    </location>
</feature>
<evidence type="ECO:0000313" key="2">
    <source>
        <dbReference type="EMBL" id="TGK46543.1"/>
    </source>
</evidence>
<keyword evidence="1" id="KW-0472">Membrane</keyword>
<dbReference type="Proteomes" id="UP000297617">
    <property type="component" value="Unassembled WGS sequence"/>
</dbReference>
<keyword evidence="3" id="KW-1185">Reference proteome</keyword>